<feature type="coiled-coil region" evidence="1">
    <location>
        <begin position="155"/>
        <end position="189"/>
    </location>
</feature>
<protein>
    <submittedName>
        <fullName evidence="2">Uncharacterized protein</fullName>
    </submittedName>
</protein>
<reference evidence="2 3" key="1">
    <citation type="submission" date="2015-12" db="EMBL/GenBank/DDBJ databases">
        <title>Draft genome of Thermovenabulum gondwanense isolated from a red thermophilic microbial mat colonisisng an outflow channel of a bore well.</title>
        <authorList>
            <person name="Patel B.K."/>
        </authorList>
    </citation>
    <scope>NUCLEOTIDE SEQUENCE [LARGE SCALE GENOMIC DNA]</scope>
    <source>
        <strain evidence="2 3">R270</strain>
    </source>
</reference>
<dbReference type="PROSITE" id="PS51257">
    <property type="entry name" value="PROKAR_LIPOPROTEIN"/>
    <property type="match status" value="1"/>
</dbReference>
<dbReference type="OrthoDB" id="1723379at2"/>
<comment type="caution">
    <text evidence="2">The sequence shown here is derived from an EMBL/GenBank/DDBJ whole genome shotgun (WGS) entry which is preliminary data.</text>
</comment>
<gene>
    <name evidence="2" type="ORF">ATZ99_11400</name>
</gene>
<name>A0A162MKV1_9FIRM</name>
<keyword evidence="1" id="KW-0175">Coiled coil</keyword>
<dbReference type="STRING" id="520767.ATZ99_11400"/>
<dbReference type="EMBL" id="LOHZ01000027">
    <property type="protein sequence ID" value="KYO66512.1"/>
    <property type="molecule type" value="Genomic_DNA"/>
</dbReference>
<proteinExistence type="predicted"/>
<organism evidence="2 3">
    <name type="scientific">Thermovenabulum gondwanense</name>
    <dbReference type="NCBI Taxonomy" id="520767"/>
    <lineage>
        <taxon>Bacteria</taxon>
        <taxon>Bacillati</taxon>
        <taxon>Bacillota</taxon>
        <taxon>Clostridia</taxon>
        <taxon>Thermosediminibacterales</taxon>
        <taxon>Thermosediminibacteraceae</taxon>
        <taxon>Thermovenabulum</taxon>
    </lineage>
</organism>
<keyword evidence="3" id="KW-1185">Reference proteome</keyword>
<dbReference type="SUPFAM" id="SSF58100">
    <property type="entry name" value="Bacterial hemolysins"/>
    <property type="match status" value="1"/>
</dbReference>
<accession>A0A162MKV1</accession>
<dbReference type="AlphaFoldDB" id="A0A162MKV1"/>
<feature type="coiled-coil region" evidence="1">
    <location>
        <begin position="43"/>
        <end position="98"/>
    </location>
</feature>
<dbReference type="Proteomes" id="UP000075737">
    <property type="component" value="Unassembled WGS sequence"/>
</dbReference>
<evidence type="ECO:0000256" key="1">
    <source>
        <dbReference type="SAM" id="Coils"/>
    </source>
</evidence>
<dbReference type="RefSeq" id="WP_068748269.1">
    <property type="nucleotide sequence ID" value="NZ_LOHZ01000027.1"/>
</dbReference>
<evidence type="ECO:0000313" key="3">
    <source>
        <dbReference type="Proteomes" id="UP000075737"/>
    </source>
</evidence>
<evidence type="ECO:0000313" key="2">
    <source>
        <dbReference type="EMBL" id="KYO66512.1"/>
    </source>
</evidence>
<sequence length="366" mass="42139">MVKNTKSFLTLLILLFYLIFVIISCPFVSFSLPSPVPIMDSKEQELLEEILSLDSKIHSLKEKISNLERQQEELNKTLLNNKRDLKKLEGTLKEKRKKLSSFVVFAYKGGFGTFLAVLAGSESLGEFLRRLDNIIFVTEYYNNVIDEVKTLIVLKKQEEEKIMEKQKKIAQLEKEAKNTLSELEKVKIFKETELAKARRIFKDPKFLEDMSKNWQVVLPSLDYLLKNLTSLPWTSISPDKLHVNYFTLTAKGEFYEKSLTEKLLSGKEELKNVYFKVTKEGITVFEKDKSGSTVYSITCTVALTEEGKIKFDPIRLEFNGITLPPEVIKDLLTGYDLSFTPPPLPYELKISSIETQEGKLIMNFKK</sequence>
<dbReference type="Gene3D" id="6.10.250.3150">
    <property type="match status" value="1"/>
</dbReference>